<dbReference type="Proteomes" id="UP001501207">
    <property type="component" value="Unassembled WGS sequence"/>
</dbReference>
<evidence type="ECO:0000256" key="4">
    <source>
        <dbReference type="ARBA" id="ARBA00023136"/>
    </source>
</evidence>
<keyword evidence="4" id="KW-0472">Membrane</keyword>
<comment type="caution">
    <text evidence="8">The sequence shown here is derived from an EMBL/GenBank/DDBJ whole genome shotgun (WGS) entry which is preliminary data.</text>
</comment>
<evidence type="ECO:0000313" key="8">
    <source>
        <dbReference type="EMBL" id="GAA4309023.1"/>
    </source>
</evidence>
<protein>
    <submittedName>
        <fullName evidence="8">RagB/SusD family nutrient uptake outer membrane protein</fullName>
    </submittedName>
</protein>
<dbReference type="SUPFAM" id="SSF48452">
    <property type="entry name" value="TPR-like"/>
    <property type="match status" value="1"/>
</dbReference>
<keyword evidence="5" id="KW-0998">Cell outer membrane</keyword>
<name>A0ABP8FQR6_9BACT</name>
<feature type="chain" id="PRO_5045156870" evidence="6">
    <location>
        <begin position="24"/>
        <end position="567"/>
    </location>
</feature>
<reference evidence="9" key="1">
    <citation type="journal article" date="2019" name="Int. J. Syst. Evol. Microbiol.">
        <title>The Global Catalogue of Microorganisms (GCM) 10K type strain sequencing project: providing services to taxonomists for standard genome sequencing and annotation.</title>
        <authorList>
            <consortium name="The Broad Institute Genomics Platform"/>
            <consortium name="The Broad Institute Genome Sequencing Center for Infectious Disease"/>
            <person name="Wu L."/>
            <person name="Ma J."/>
        </authorList>
    </citation>
    <scope>NUCLEOTIDE SEQUENCE [LARGE SCALE GENOMIC DNA]</scope>
    <source>
        <strain evidence="9">JCM 17664</strain>
    </source>
</reference>
<comment type="subcellular location">
    <subcellularLocation>
        <location evidence="1">Cell outer membrane</location>
    </subcellularLocation>
</comment>
<evidence type="ECO:0000256" key="1">
    <source>
        <dbReference type="ARBA" id="ARBA00004442"/>
    </source>
</evidence>
<dbReference type="InterPro" id="IPR041662">
    <property type="entry name" value="SusD-like_2"/>
</dbReference>
<evidence type="ECO:0000259" key="7">
    <source>
        <dbReference type="Pfam" id="PF07980"/>
    </source>
</evidence>
<dbReference type="Gene3D" id="1.25.40.390">
    <property type="match status" value="1"/>
</dbReference>
<evidence type="ECO:0000256" key="5">
    <source>
        <dbReference type="ARBA" id="ARBA00023237"/>
    </source>
</evidence>
<feature type="domain" description="RagB/SusD" evidence="7">
    <location>
        <begin position="286"/>
        <end position="566"/>
    </location>
</feature>
<evidence type="ECO:0000313" key="9">
    <source>
        <dbReference type="Proteomes" id="UP001501207"/>
    </source>
</evidence>
<sequence>MKRSLKNIKVFSFIAAALFLASACSKYVDKNPPDQFSDLDFWNSENNVKSFSWGFYHDMITGYGNGLGLGDFYFSSFNDDQDNPTFEDFPKNAPASDGTWDFGDIRKANLMIARVPIVPMDEAAKNHWEGVARFFRAWRYFRLVRRFGDVPWYSQVLEISEDSAIYKPRDPRNKVMDSVLADLDFAVANLRSRADADPNTVNRDVALALKSRVCLFEGTYSEYNENDDARAAKYLQECKDASAELMKAGYGLSGHYKDVYSSNSLEGNPEVILYKNYEDGVLMHSTVGYTNGTTPMRGLTKSAVESYVCSDGLPISLSPRYKGDDNIENLRANRDGRLLETIDFFYCYLGKLVGGMRSSTGYRPAKFLPGLPQSGDTIKPGDTETIPYNISDAPIFWLPEILEDYAEASAELDKLGKYTMTNQDLDISVNLLRDRDDVAPLQLSGHQGTAVNGVPFTDPAKDEDVTSLIWEIRRDRRVELMMDGFRLADLIRWHKLDYMDSQKNPDAFLGAKVPDNAEVTINDEGYIVVYPSSSKRTVQPRNYLWPIPTGEISLYPNGALKQNPGWE</sequence>
<keyword evidence="9" id="KW-1185">Reference proteome</keyword>
<organism evidence="8 9">
    <name type="scientific">Compostibacter hankyongensis</name>
    <dbReference type="NCBI Taxonomy" id="1007089"/>
    <lineage>
        <taxon>Bacteria</taxon>
        <taxon>Pseudomonadati</taxon>
        <taxon>Bacteroidota</taxon>
        <taxon>Chitinophagia</taxon>
        <taxon>Chitinophagales</taxon>
        <taxon>Chitinophagaceae</taxon>
        <taxon>Compostibacter</taxon>
    </lineage>
</organism>
<dbReference type="InterPro" id="IPR012944">
    <property type="entry name" value="SusD_RagB_dom"/>
</dbReference>
<feature type="signal peptide" evidence="6">
    <location>
        <begin position="1"/>
        <end position="23"/>
    </location>
</feature>
<evidence type="ECO:0000256" key="3">
    <source>
        <dbReference type="ARBA" id="ARBA00022729"/>
    </source>
</evidence>
<evidence type="ECO:0000256" key="2">
    <source>
        <dbReference type="ARBA" id="ARBA00006275"/>
    </source>
</evidence>
<dbReference type="InterPro" id="IPR011990">
    <property type="entry name" value="TPR-like_helical_dom_sf"/>
</dbReference>
<proteinExistence type="inferred from homology"/>
<comment type="similarity">
    <text evidence="2">Belongs to the SusD family.</text>
</comment>
<dbReference type="Pfam" id="PF07980">
    <property type="entry name" value="SusD_RagB"/>
    <property type="match status" value="1"/>
</dbReference>
<dbReference type="Pfam" id="PF12771">
    <property type="entry name" value="SusD-like_2"/>
    <property type="match status" value="1"/>
</dbReference>
<dbReference type="PROSITE" id="PS51257">
    <property type="entry name" value="PROKAR_LIPOPROTEIN"/>
    <property type="match status" value="1"/>
</dbReference>
<gene>
    <name evidence="8" type="ORF">GCM10023143_16800</name>
</gene>
<keyword evidence="3 6" id="KW-0732">Signal</keyword>
<dbReference type="EMBL" id="BAABFN010000002">
    <property type="protein sequence ID" value="GAA4309023.1"/>
    <property type="molecule type" value="Genomic_DNA"/>
</dbReference>
<accession>A0ABP8FQR6</accession>
<dbReference type="RefSeq" id="WP_344978205.1">
    <property type="nucleotide sequence ID" value="NZ_BAABFN010000002.1"/>
</dbReference>
<evidence type="ECO:0000256" key="6">
    <source>
        <dbReference type="SAM" id="SignalP"/>
    </source>
</evidence>